<dbReference type="InterPro" id="IPR046094">
    <property type="entry name" value="DUF6112"/>
</dbReference>
<feature type="transmembrane region" description="Helical" evidence="1">
    <location>
        <begin position="20"/>
        <end position="47"/>
    </location>
</feature>
<evidence type="ECO:0000313" key="2">
    <source>
        <dbReference type="EMBL" id="SMX69594.1"/>
    </source>
</evidence>
<keyword evidence="1" id="KW-0812">Transmembrane</keyword>
<evidence type="ECO:0008006" key="4">
    <source>
        <dbReference type="Google" id="ProtNLM"/>
    </source>
</evidence>
<dbReference type="GeneID" id="82878445"/>
<sequence length="88" mass="8946">MDVFPDFEGMSGIGDLMEVAGALLMAALIIAVLMVLVSAIIWAIAASTGNYSLAAKGRIGVLVSLGGAILAGAATGWLNWLVNLGEQL</sequence>
<feature type="transmembrane region" description="Helical" evidence="1">
    <location>
        <begin position="59"/>
        <end position="82"/>
    </location>
</feature>
<name>A0A2H1I394_9MICO</name>
<protein>
    <recommendedName>
        <fullName evidence="4">Integral membrane protein</fullName>
    </recommendedName>
</protein>
<reference evidence="3" key="1">
    <citation type="submission" date="2017-03" db="EMBL/GenBank/DDBJ databases">
        <authorList>
            <person name="Monnet C."/>
        </authorList>
    </citation>
    <scope>NUCLEOTIDE SEQUENCE [LARGE SCALE GENOMIC DNA]</scope>
    <source>
        <strain evidence="3">P10</strain>
    </source>
</reference>
<organism evidence="2 3">
    <name type="scientific">Brevibacterium antiquum</name>
    <dbReference type="NCBI Taxonomy" id="234835"/>
    <lineage>
        <taxon>Bacteria</taxon>
        <taxon>Bacillati</taxon>
        <taxon>Actinomycetota</taxon>
        <taxon>Actinomycetes</taxon>
        <taxon>Micrococcales</taxon>
        <taxon>Brevibacteriaceae</taxon>
        <taxon>Brevibacterium</taxon>
    </lineage>
</organism>
<keyword evidence="1" id="KW-1133">Transmembrane helix</keyword>
<evidence type="ECO:0000313" key="3">
    <source>
        <dbReference type="Proteomes" id="UP000234342"/>
    </source>
</evidence>
<accession>A0A2H1I394</accession>
<evidence type="ECO:0000256" key="1">
    <source>
        <dbReference type="SAM" id="Phobius"/>
    </source>
</evidence>
<keyword evidence="1" id="KW-0472">Membrane</keyword>
<gene>
    <name evidence="2" type="ORF">BANT10_00515</name>
</gene>
<keyword evidence="3" id="KW-1185">Reference proteome</keyword>
<proteinExistence type="predicted"/>
<dbReference type="RefSeq" id="WP_025388076.1">
    <property type="nucleotide sequence ID" value="NZ_FXZE01000002.1"/>
</dbReference>
<dbReference type="Pfam" id="PF19607">
    <property type="entry name" value="DUF6112"/>
    <property type="match status" value="1"/>
</dbReference>
<dbReference type="AlphaFoldDB" id="A0A2H1I394"/>
<dbReference type="Proteomes" id="UP000234342">
    <property type="component" value="Unassembled WGS sequence"/>
</dbReference>
<dbReference type="EMBL" id="FXZE01000002">
    <property type="protein sequence ID" value="SMX69594.1"/>
    <property type="molecule type" value="Genomic_DNA"/>
</dbReference>